<dbReference type="InterPro" id="IPR011011">
    <property type="entry name" value="Znf_FYVE_PHD"/>
</dbReference>
<dbReference type="EMBL" id="JABFTP020000124">
    <property type="protein sequence ID" value="KAL3279452.1"/>
    <property type="molecule type" value="Genomic_DNA"/>
</dbReference>
<evidence type="ECO:0000313" key="2">
    <source>
        <dbReference type="Proteomes" id="UP001516400"/>
    </source>
</evidence>
<name>A0ABD2NLY7_9CUCU</name>
<dbReference type="SUPFAM" id="SSF57903">
    <property type="entry name" value="FYVE/PHD zinc finger"/>
    <property type="match status" value="1"/>
</dbReference>
<gene>
    <name evidence="1" type="ORF">HHI36_016963</name>
</gene>
<protein>
    <recommendedName>
        <fullName evidence="3">PHD-type domain-containing protein</fullName>
    </recommendedName>
</protein>
<accession>A0ABD2NLY7</accession>
<organism evidence="1 2">
    <name type="scientific">Cryptolaemus montrouzieri</name>
    <dbReference type="NCBI Taxonomy" id="559131"/>
    <lineage>
        <taxon>Eukaryota</taxon>
        <taxon>Metazoa</taxon>
        <taxon>Ecdysozoa</taxon>
        <taxon>Arthropoda</taxon>
        <taxon>Hexapoda</taxon>
        <taxon>Insecta</taxon>
        <taxon>Pterygota</taxon>
        <taxon>Neoptera</taxon>
        <taxon>Endopterygota</taxon>
        <taxon>Coleoptera</taxon>
        <taxon>Polyphaga</taxon>
        <taxon>Cucujiformia</taxon>
        <taxon>Coccinelloidea</taxon>
        <taxon>Coccinellidae</taxon>
        <taxon>Scymninae</taxon>
        <taxon>Scymnini</taxon>
        <taxon>Cryptolaemus</taxon>
    </lineage>
</organism>
<keyword evidence="2" id="KW-1185">Reference proteome</keyword>
<proteinExistence type="predicted"/>
<evidence type="ECO:0000313" key="1">
    <source>
        <dbReference type="EMBL" id="KAL3279452.1"/>
    </source>
</evidence>
<dbReference type="Proteomes" id="UP001516400">
    <property type="component" value="Unassembled WGS sequence"/>
</dbReference>
<evidence type="ECO:0008006" key="3">
    <source>
        <dbReference type="Google" id="ProtNLM"/>
    </source>
</evidence>
<reference evidence="1 2" key="1">
    <citation type="journal article" date="2021" name="BMC Biol.">
        <title>Horizontally acquired antibacterial genes associated with adaptive radiation of ladybird beetles.</title>
        <authorList>
            <person name="Li H.S."/>
            <person name="Tang X.F."/>
            <person name="Huang Y.H."/>
            <person name="Xu Z.Y."/>
            <person name="Chen M.L."/>
            <person name="Du X.Y."/>
            <person name="Qiu B.Y."/>
            <person name="Chen P.T."/>
            <person name="Zhang W."/>
            <person name="Slipinski A."/>
            <person name="Escalona H.E."/>
            <person name="Waterhouse R.M."/>
            <person name="Zwick A."/>
            <person name="Pang H."/>
        </authorList>
    </citation>
    <scope>NUCLEOTIDE SEQUENCE [LARGE SCALE GENOMIC DNA]</scope>
    <source>
        <strain evidence="1">SYSU2018</strain>
    </source>
</reference>
<dbReference type="AlphaFoldDB" id="A0ABD2NLY7"/>
<sequence length="216" mass="23714">MACTVNNGHNELLSTIEDPSIGAPANRLEEILKADNWPEGIIVDGFFQRGNGSFRKESTFIPENDCDKCSASNLRSDDVAACDKCDTRMCKPCSGLPGTEMRAAVLQRRNMTFWCPKCLKVRAQNSVYKKTMDIIDLKLGEFAARFSEELNRISTQVGELKESYVQLVQLISSVIPSSLSGLSGANIIHKPAGTVTEISNQHPISAKVTCSKSRQI</sequence>
<comment type="caution">
    <text evidence="1">The sequence shown here is derived from an EMBL/GenBank/DDBJ whole genome shotgun (WGS) entry which is preliminary data.</text>
</comment>